<keyword evidence="2" id="KW-0408">Iron</keyword>
<proteinExistence type="predicted"/>
<dbReference type="InterPro" id="IPR017900">
    <property type="entry name" value="4Fe4S_Fe_S_CS"/>
</dbReference>
<dbReference type="KEGG" id="tfr:BR63_02785"/>
<name>A0A7G6DZS6_THEFR</name>
<reference evidence="5 6" key="1">
    <citation type="journal article" date="2019" name="Front. Microbiol.">
        <title>Thermoanaerosceptrum fracticalcis gen. nov. sp. nov., a Novel Fumarate-Fermenting Microorganism From a Deep Fractured Carbonate Aquifer of the US Great Basin.</title>
        <authorList>
            <person name="Hamilton-Brehm S.D."/>
            <person name="Stewart L.E."/>
            <person name="Zavarin M."/>
            <person name="Caldwell M."/>
            <person name="Lawson P.A."/>
            <person name="Onstott T.C."/>
            <person name="Grzymski J."/>
            <person name="Neveux I."/>
            <person name="Lollar B.S."/>
            <person name="Russell C.E."/>
            <person name="Moser D.P."/>
        </authorList>
    </citation>
    <scope>NUCLEOTIDE SEQUENCE [LARGE SCALE GENOMIC DNA]</scope>
    <source>
        <strain evidence="5 6">DRI-13</strain>
    </source>
</reference>
<organism evidence="5 6">
    <name type="scientific">Thermanaerosceptrum fracticalcis</name>
    <dbReference type="NCBI Taxonomy" id="1712410"/>
    <lineage>
        <taxon>Bacteria</taxon>
        <taxon>Bacillati</taxon>
        <taxon>Bacillota</taxon>
        <taxon>Clostridia</taxon>
        <taxon>Eubacteriales</taxon>
        <taxon>Peptococcaceae</taxon>
        <taxon>Thermanaerosceptrum</taxon>
    </lineage>
</organism>
<feature type="domain" description="4Fe-4S ferredoxin-type" evidence="4">
    <location>
        <begin position="228"/>
        <end position="257"/>
    </location>
</feature>
<dbReference type="GO" id="GO:0051536">
    <property type="term" value="F:iron-sulfur cluster binding"/>
    <property type="evidence" value="ECO:0007669"/>
    <property type="project" value="UniProtKB-KW"/>
</dbReference>
<keyword evidence="3" id="KW-0411">Iron-sulfur</keyword>
<evidence type="ECO:0000313" key="6">
    <source>
        <dbReference type="Proteomes" id="UP000515847"/>
    </source>
</evidence>
<dbReference type="PROSITE" id="PS00198">
    <property type="entry name" value="4FE4S_FER_1"/>
    <property type="match status" value="1"/>
</dbReference>
<dbReference type="OrthoDB" id="9773828at2"/>
<dbReference type="InterPro" id="IPR009051">
    <property type="entry name" value="Helical_ferredxn"/>
</dbReference>
<evidence type="ECO:0000313" key="5">
    <source>
        <dbReference type="EMBL" id="QNB45330.1"/>
    </source>
</evidence>
<dbReference type="Proteomes" id="UP000515847">
    <property type="component" value="Chromosome"/>
</dbReference>
<sequence length="295" mass="33388">MNQHTVKMRELARELLSSGQVSLVLGWEKGNLWYKSPPVFISRVEDVEKLIFDEFCHNNLAKYLMDLVHHSGKIAVFVKGCDSRAINRLLQDNQIKREKLYIVGVPCPGLKDPDDAVGKKQGAEVKNSAKCATCSYPNPVVYDALLWETVPVNTTKAPVEELIAKLDSMTPDERYAYWTEQFSRCIRCFACRNVCPACNCRECCFDQAEPDWLGKANNLSENQFMQMTRAMHVAGRCIECGECERVCPMNIPLMAINKKVARDIAELFGECAAGLDLEKRPPLGHFDLNDPEKFM</sequence>
<dbReference type="RefSeq" id="WP_034421697.1">
    <property type="nucleotide sequence ID" value="NZ_CP045798.1"/>
</dbReference>
<accession>A0A7G6DZS6</accession>
<dbReference type="PROSITE" id="PS51379">
    <property type="entry name" value="4FE4S_FER_2"/>
    <property type="match status" value="2"/>
</dbReference>
<dbReference type="AlphaFoldDB" id="A0A7G6DZS6"/>
<dbReference type="SUPFAM" id="SSF46548">
    <property type="entry name" value="alpha-helical ferredoxin"/>
    <property type="match status" value="1"/>
</dbReference>
<keyword evidence="1" id="KW-0479">Metal-binding</keyword>
<dbReference type="InterPro" id="IPR017896">
    <property type="entry name" value="4Fe4S_Fe-S-bd"/>
</dbReference>
<feature type="domain" description="4Fe-4S ferredoxin-type" evidence="4">
    <location>
        <begin position="175"/>
        <end position="206"/>
    </location>
</feature>
<evidence type="ECO:0000256" key="2">
    <source>
        <dbReference type="ARBA" id="ARBA00023004"/>
    </source>
</evidence>
<evidence type="ECO:0000256" key="3">
    <source>
        <dbReference type="ARBA" id="ARBA00023014"/>
    </source>
</evidence>
<gene>
    <name evidence="5" type="ORF">BR63_02785</name>
</gene>
<evidence type="ECO:0000256" key="1">
    <source>
        <dbReference type="ARBA" id="ARBA00022723"/>
    </source>
</evidence>
<dbReference type="GO" id="GO:0046872">
    <property type="term" value="F:metal ion binding"/>
    <property type="evidence" value="ECO:0007669"/>
    <property type="project" value="UniProtKB-KW"/>
</dbReference>
<protein>
    <submittedName>
        <fullName evidence="5">4Fe-4S ferredoxin</fullName>
    </submittedName>
</protein>
<evidence type="ECO:0000259" key="4">
    <source>
        <dbReference type="PROSITE" id="PS51379"/>
    </source>
</evidence>
<dbReference type="Gene3D" id="1.10.1060.10">
    <property type="entry name" value="Alpha-helical ferredoxin"/>
    <property type="match status" value="1"/>
</dbReference>
<dbReference type="Pfam" id="PF13183">
    <property type="entry name" value="Fer4_8"/>
    <property type="match status" value="1"/>
</dbReference>
<keyword evidence="6" id="KW-1185">Reference proteome</keyword>
<dbReference type="EMBL" id="CP045798">
    <property type="protein sequence ID" value="QNB45330.1"/>
    <property type="molecule type" value="Genomic_DNA"/>
</dbReference>